<evidence type="ECO:0000256" key="1">
    <source>
        <dbReference type="SAM" id="MobiDB-lite"/>
    </source>
</evidence>
<evidence type="ECO:0000313" key="4">
    <source>
        <dbReference type="Proteomes" id="UP000253490"/>
    </source>
</evidence>
<dbReference type="EMBL" id="QNRX01000005">
    <property type="protein sequence ID" value="RBP66737.1"/>
    <property type="molecule type" value="Genomic_DNA"/>
</dbReference>
<evidence type="ECO:0000259" key="2">
    <source>
        <dbReference type="Pfam" id="PF02579"/>
    </source>
</evidence>
<dbReference type="OrthoDB" id="9807451at2"/>
<evidence type="ECO:0000313" key="3">
    <source>
        <dbReference type="EMBL" id="RBP66737.1"/>
    </source>
</evidence>
<name>A0A366IAH4_9FIRM</name>
<dbReference type="Pfam" id="PF02579">
    <property type="entry name" value="Nitro_FeMo-Co"/>
    <property type="match status" value="1"/>
</dbReference>
<dbReference type="InterPro" id="IPR036105">
    <property type="entry name" value="DiNase_FeMo-co_biosyn_sf"/>
</dbReference>
<feature type="region of interest" description="Disordered" evidence="1">
    <location>
        <begin position="116"/>
        <end position="135"/>
    </location>
</feature>
<accession>A0A366IAH4</accession>
<organism evidence="3 4">
    <name type="scientific">Alkalibaculum bacchi</name>
    <dbReference type="NCBI Taxonomy" id="645887"/>
    <lineage>
        <taxon>Bacteria</taxon>
        <taxon>Bacillati</taxon>
        <taxon>Bacillota</taxon>
        <taxon>Clostridia</taxon>
        <taxon>Eubacteriales</taxon>
        <taxon>Eubacteriaceae</taxon>
        <taxon>Alkalibaculum</taxon>
    </lineage>
</organism>
<sequence length="135" mass="15221">MKIAVTADGDTLKDVVSDEFEKSKYVFIVEMDDLSYTHYANNQHIDPLGIEMAKKIIDCDCEGIITGSIEEKAFDELAIAQVTRYFGAKHSVEEVVELMEGRKLDLIRDYKGGNGNHHHHDTCECGENETPLEDK</sequence>
<feature type="domain" description="Dinitrogenase iron-molybdenum cofactor biosynthesis" evidence="2">
    <location>
        <begin position="14"/>
        <end position="99"/>
    </location>
</feature>
<protein>
    <submittedName>
        <fullName evidence="3">Putative Fe-Mo cluster-binding NifX family protein</fullName>
    </submittedName>
</protein>
<comment type="caution">
    <text evidence="3">The sequence shown here is derived from an EMBL/GenBank/DDBJ whole genome shotgun (WGS) entry which is preliminary data.</text>
</comment>
<dbReference type="RefSeq" id="WP_113920168.1">
    <property type="nucleotide sequence ID" value="NZ_QNRX01000005.1"/>
</dbReference>
<dbReference type="Gene3D" id="3.30.420.130">
    <property type="entry name" value="Dinitrogenase iron-molybdenum cofactor biosynthesis domain"/>
    <property type="match status" value="1"/>
</dbReference>
<dbReference type="SUPFAM" id="SSF53146">
    <property type="entry name" value="Nitrogenase accessory factor-like"/>
    <property type="match status" value="1"/>
</dbReference>
<dbReference type="PANTHER" id="PTHR42983">
    <property type="entry name" value="DINITROGENASE IRON-MOLYBDENUM COFACTOR PROTEIN-RELATED"/>
    <property type="match status" value="1"/>
</dbReference>
<dbReference type="Proteomes" id="UP000253490">
    <property type="component" value="Unassembled WGS sequence"/>
</dbReference>
<reference evidence="3 4" key="1">
    <citation type="submission" date="2018-06" db="EMBL/GenBank/DDBJ databases">
        <title>Genomic Encyclopedia of Type Strains, Phase IV (KMG-IV): sequencing the most valuable type-strain genomes for metagenomic binning, comparative biology and taxonomic classification.</title>
        <authorList>
            <person name="Goeker M."/>
        </authorList>
    </citation>
    <scope>NUCLEOTIDE SEQUENCE [LARGE SCALE GENOMIC DNA]</scope>
    <source>
        <strain evidence="3 4">DSM 22112</strain>
    </source>
</reference>
<feature type="compositionally biased region" description="Acidic residues" evidence="1">
    <location>
        <begin position="124"/>
        <end position="135"/>
    </location>
</feature>
<dbReference type="InterPro" id="IPR003731">
    <property type="entry name" value="Di-Nase_FeMo-co_biosynth"/>
</dbReference>
<dbReference type="AlphaFoldDB" id="A0A366IAH4"/>
<proteinExistence type="predicted"/>
<dbReference type="PANTHER" id="PTHR42983:SF1">
    <property type="entry name" value="IRON-MOLYBDENUM PROTEIN"/>
    <property type="match status" value="1"/>
</dbReference>
<keyword evidence="4" id="KW-1185">Reference proteome</keyword>
<gene>
    <name evidence="3" type="ORF">DES36_105118</name>
</gene>